<keyword evidence="2" id="KW-0732">Signal</keyword>
<proteinExistence type="predicted"/>
<gene>
    <name evidence="3" type="ORF">B0T25DRAFT_142785</name>
</gene>
<accession>A0AAJ0HLI6</accession>
<dbReference type="AlphaFoldDB" id="A0AAJ0HLI6"/>
<organism evidence="3 4">
    <name type="scientific">Lasiosphaeria hispida</name>
    <dbReference type="NCBI Taxonomy" id="260671"/>
    <lineage>
        <taxon>Eukaryota</taxon>
        <taxon>Fungi</taxon>
        <taxon>Dikarya</taxon>
        <taxon>Ascomycota</taxon>
        <taxon>Pezizomycotina</taxon>
        <taxon>Sordariomycetes</taxon>
        <taxon>Sordariomycetidae</taxon>
        <taxon>Sordariales</taxon>
        <taxon>Lasiosphaeriaceae</taxon>
        <taxon>Lasiosphaeria</taxon>
    </lineage>
</organism>
<evidence type="ECO:0000256" key="2">
    <source>
        <dbReference type="SAM" id="SignalP"/>
    </source>
</evidence>
<dbReference type="Proteomes" id="UP001275084">
    <property type="component" value="Unassembled WGS sequence"/>
</dbReference>
<name>A0AAJ0HLI6_9PEZI</name>
<reference evidence="3" key="2">
    <citation type="submission" date="2023-06" db="EMBL/GenBank/DDBJ databases">
        <authorList>
            <consortium name="Lawrence Berkeley National Laboratory"/>
            <person name="Haridas S."/>
            <person name="Hensen N."/>
            <person name="Bonometti L."/>
            <person name="Westerberg I."/>
            <person name="Brannstrom I.O."/>
            <person name="Guillou S."/>
            <person name="Cros-Aarteil S."/>
            <person name="Calhoun S."/>
            <person name="Kuo A."/>
            <person name="Mondo S."/>
            <person name="Pangilinan J."/>
            <person name="Riley R."/>
            <person name="Labutti K."/>
            <person name="Andreopoulos B."/>
            <person name="Lipzen A."/>
            <person name="Chen C."/>
            <person name="Yanf M."/>
            <person name="Daum C."/>
            <person name="Ng V."/>
            <person name="Clum A."/>
            <person name="Steindorff A."/>
            <person name="Ohm R."/>
            <person name="Martin F."/>
            <person name="Silar P."/>
            <person name="Natvig D."/>
            <person name="Lalanne C."/>
            <person name="Gautier V."/>
            <person name="Ament-Velasquez S.L."/>
            <person name="Kruys A."/>
            <person name="Hutchinson M.I."/>
            <person name="Powell A.J."/>
            <person name="Barry K."/>
            <person name="Miller A.N."/>
            <person name="Grigoriev I.V."/>
            <person name="Debuchy R."/>
            <person name="Gladieux P."/>
            <person name="Thoren M.H."/>
            <person name="Johannesson H."/>
        </authorList>
    </citation>
    <scope>NUCLEOTIDE SEQUENCE</scope>
    <source>
        <strain evidence="3">CBS 955.72</strain>
    </source>
</reference>
<feature type="chain" id="PRO_5042573685" evidence="2">
    <location>
        <begin position="24"/>
        <end position="190"/>
    </location>
</feature>
<evidence type="ECO:0000256" key="1">
    <source>
        <dbReference type="SAM" id="MobiDB-lite"/>
    </source>
</evidence>
<protein>
    <submittedName>
        <fullName evidence="3">Uncharacterized protein</fullName>
    </submittedName>
</protein>
<feature type="signal peptide" evidence="2">
    <location>
        <begin position="1"/>
        <end position="23"/>
    </location>
</feature>
<comment type="caution">
    <text evidence="3">The sequence shown here is derived from an EMBL/GenBank/DDBJ whole genome shotgun (WGS) entry which is preliminary data.</text>
</comment>
<evidence type="ECO:0000313" key="4">
    <source>
        <dbReference type="Proteomes" id="UP001275084"/>
    </source>
</evidence>
<reference evidence="3" key="1">
    <citation type="journal article" date="2023" name="Mol. Phylogenet. Evol.">
        <title>Genome-scale phylogeny and comparative genomics of the fungal order Sordariales.</title>
        <authorList>
            <person name="Hensen N."/>
            <person name="Bonometti L."/>
            <person name="Westerberg I."/>
            <person name="Brannstrom I.O."/>
            <person name="Guillou S."/>
            <person name="Cros-Aarteil S."/>
            <person name="Calhoun S."/>
            <person name="Haridas S."/>
            <person name="Kuo A."/>
            <person name="Mondo S."/>
            <person name="Pangilinan J."/>
            <person name="Riley R."/>
            <person name="LaButti K."/>
            <person name="Andreopoulos B."/>
            <person name="Lipzen A."/>
            <person name="Chen C."/>
            <person name="Yan M."/>
            <person name="Daum C."/>
            <person name="Ng V."/>
            <person name="Clum A."/>
            <person name="Steindorff A."/>
            <person name="Ohm R.A."/>
            <person name="Martin F."/>
            <person name="Silar P."/>
            <person name="Natvig D.O."/>
            <person name="Lalanne C."/>
            <person name="Gautier V."/>
            <person name="Ament-Velasquez S.L."/>
            <person name="Kruys A."/>
            <person name="Hutchinson M.I."/>
            <person name="Powell A.J."/>
            <person name="Barry K."/>
            <person name="Miller A.N."/>
            <person name="Grigoriev I.V."/>
            <person name="Debuchy R."/>
            <person name="Gladieux P."/>
            <person name="Hiltunen Thoren M."/>
            <person name="Johannesson H."/>
        </authorList>
    </citation>
    <scope>NUCLEOTIDE SEQUENCE</scope>
    <source>
        <strain evidence="3">CBS 955.72</strain>
    </source>
</reference>
<keyword evidence="4" id="KW-1185">Reference proteome</keyword>
<feature type="region of interest" description="Disordered" evidence="1">
    <location>
        <begin position="91"/>
        <end position="118"/>
    </location>
</feature>
<sequence length="190" mass="20719">MTSTYADPSLSLCLVLASAVAVAQHHRLHCRTAHKYVEAQCRITSLLETYCAPIDTRPPDPGNPEHGRKGSHYLDKAMCFSLPVCRCTTGGPTQHGYKSPRRPPARRSITGPTPPQPPVNALPKPAAAGCKEQPTAALFKSENRETAPTTALRQTTQSLPGHIVQLLVKEDAGSETKNNDSWTPLYKIWD</sequence>
<dbReference type="EMBL" id="JAUIQD010000003">
    <property type="protein sequence ID" value="KAK3356958.1"/>
    <property type="molecule type" value="Genomic_DNA"/>
</dbReference>
<evidence type="ECO:0000313" key="3">
    <source>
        <dbReference type="EMBL" id="KAK3356958.1"/>
    </source>
</evidence>